<evidence type="ECO:0008006" key="3">
    <source>
        <dbReference type="Google" id="ProtNLM"/>
    </source>
</evidence>
<reference evidence="1" key="2">
    <citation type="journal article" date="2021" name="PeerJ">
        <title>Extensive microbial diversity within the chicken gut microbiome revealed by metagenomics and culture.</title>
        <authorList>
            <person name="Gilroy R."/>
            <person name="Ravi A."/>
            <person name="Getino M."/>
            <person name="Pursley I."/>
            <person name="Horton D.L."/>
            <person name="Alikhan N.F."/>
            <person name="Baker D."/>
            <person name="Gharbi K."/>
            <person name="Hall N."/>
            <person name="Watson M."/>
            <person name="Adriaenssens E.M."/>
            <person name="Foster-Nyarko E."/>
            <person name="Jarju S."/>
            <person name="Secka A."/>
            <person name="Antonio M."/>
            <person name="Oren A."/>
            <person name="Chaudhuri R.R."/>
            <person name="La Ragione R."/>
            <person name="Hildebrand F."/>
            <person name="Pallen M.J."/>
        </authorList>
    </citation>
    <scope>NUCLEOTIDE SEQUENCE</scope>
    <source>
        <strain evidence="1">9366</strain>
    </source>
</reference>
<dbReference type="Gene3D" id="3.40.50.300">
    <property type="entry name" value="P-loop containing nucleotide triphosphate hydrolases"/>
    <property type="match status" value="1"/>
</dbReference>
<accession>A0A9D1MMB9</accession>
<reference evidence="1" key="1">
    <citation type="submission" date="2020-10" db="EMBL/GenBank/DDBJ databases">
        <authorList>
            <person name="Gilroy R."/>
        </authorList>
    </citation>
    <scope>NUCLEOTIDE SEQUENCE</scope>
    <source>
        <strain evidence="1">9366</strain>
    </source>
</reference>
<dbReference type="SUPFAM" id="SSF52540">
    <property type="entry name" value="P-loop containing nucleoside triphosphate hydrolases"/>
    <property type="match status" value="1"/>
</dbReference>
<dbReference type="AlphaFoldDB" id="A0A9D1MMB9"/>
<dbReference type="Proteomes" id="UP000824145">
    <property type="component" value="Unassembled WGS sequence"/>
</dbReference>
<organism evidence="1 2">
    <name type="scientific">Candidatus Caccalectryoclostridium excrementigallinarum</name>
    <dbReference type="NCBI Taxonomy" id="2840710"/>
    <lineage>
        <taxon>Bacteria</taxon>
        <taxon>Bacillati</taxon>
        <taxon>Bacillota</taxon>
        <taxon>Clostridia</taxon>
        <taxon>Christensenellales</taxon>
        <taxon>Christensenellaceae</taxon>
        <taxon>Christensenellaceae incertae sedis</taxon>
        <taxon>Candidatus Caccalectryoclostridium</taxon>
    </lineage>
</organism>
<protein>
    <recommendedName>
        <fullName evidence="3">DNA polymerase III subunit delta</fullName>
    </recommendedName>
</protein>
<proteinExistence type="predicted"/>
<evidence type="ECO:0000313" key="2">
    <source>
        <dbReference type="Proteomes" id="UP000824145"/>
    </source>
</evidence>
<evidence type="ECO:0000313" key="1">
    <source>
        <dbReference type="EMBL" id="HIU62790.1"/>
    </source>
</evidence>
<name>A0A9D1MMB9_9FIRM</name>
<comment type="caution">
    <text evidence="1">The sequence shown here is derived from an EMBL/GenBank/DDBJ whole genome shotgun (WGS) entry which is preliminary data.</text>
</comment>
<dbReference type="Pfam" id="PF13177">
    <property type="entry name" value="DNA_pol3_delta2"/>
    <property type="match status" value="1"/>
</dbReference>
<gene>
    <name evidence="1" type="ORF">IAB07_03360</name>
</gene>
<dbReference type="InterPro" id="IPR027417">
    <property type="entry name" value="P-loop_NTPase"/>
</dbReference>
<dbReference type="EMBL" id="DVNJ01000017">
    <property type="protein sequence ID" value="HIU62790.1"/>
    <property type="molecule type" value="Genomic_DNA"/>
</dbReference>
<sequence length="314" mass="34317">MTDLFELLYDCKPLSLFSRDKEEGSLAHAYALFGDDAFAMEWILRRMARIAVCEKGGCGECSACKALEGGVHPDVKFFDGALAVKDVEEIVEDCGKFSVEGGLKIYVVFSLDKTGLPAQNKLLKTVEEPPEGVLFLFGVLKSSAVAETLRSRCKKLYYAGADTQRLEDFLERQYGEGARRVAEYAGGNIARALKFAADGDFAVEADNIVSLLGSMQKSSGVPAEAAKLIQDKDHVLRYLDILEIVLDMIGKYKRGSVNGAGGIALIAEGFNYASLADAEYLINDCRRRLESNCAPSAVLDTLLFGILEVKYKCR</sequence>